<accession>A0A1A8HF52</accession>
<name>A0A1A8HF52_9TELE</name>
<gene>
    <name evidence="1" type="primary">CACNA1BA</name>
</gene>
<sequence>RKPAISRVVVGLKAAQRHRAPTLAHRAMDVGSSRRPLSPHGLRWCTGLRIPP</sequence>
<dbReference type="AlphaFoldDB" id="A0A1A8HF52"/>
<evidence type="ECO:0000313" key="1">
    <source>
        <dbReference type="EMBL" id="SBQ81839.1"/>
    </source>
</evidence>
<feature type="non-terminal residue" evidence="1">
    <location>
        <position position="1"/>
    </location>
</feature>
<reference evidence="1" key="2">
    <citation type="submission" date="2016-06" db="EMBL/GenBank/DDBJ databases">
        <title>The genome of a short-lived fish provides insights into sex chromosome evolution and the genetic control of aging.</title>
        <authorList>
            <person name="Reichwald K."/>
            <person name="Felder M."/>
            <person name="Petzold A."/>
            <person name="Koch P."/>
            <person name="Groth M."/>
            <person name="Platzer M."/>
        </authorList>
    </citation>
    <scope>NUCLEOTIDE SEQUENCE</scope>
    <source>
        <tissue evidence="1">Brain</tissue>
    </source>
</reference>
<protein>
    <submittedName>
        <fullName evidence="1">Calcium channel, voltage-dependent, N type, alpha 1B subunit, a</fullName>
    </submittedName>
</protein>
<proteinExistence type="predicted"/>
<organism evidence="1">
    <name type="scientific">Nothobranchius korthausae</name>
    <dbReference type="NCBI Taxonomy" id="1143690"/>
    <lineage>
        <taxon>Eukaryota</taxon>
        <taxon>Metazoa</taxon>
        <taxon>Chordata</taxon>
        <taxon>Craniata</taxon>
        <taxon>Vertebrata</taxon>
        <taxon>Euteleostomi</taxon>
        <taxon>Actinopterygii</taxon>
        <taxon>Neopterygii</taxon>
        <taxon>Teleostei</taxon>
        <taxon>Neoteleostei</taxon>
        <taxon>Acanthomorphata</taxon>
        <taxon>Ovalentaria</taxon>
        <taxon>Atherinomorphae</taxon>
        <taxon>Cyprinodontiformes</taxon>
        <taxon>Nothobranchiidae</taxon>
        <taxon>Nothobranchius</taxon>
    </lineage>
</organism>
<dbReference type="EMBL" id="HAEC01013622">
    <property type="protein sequence ID" value="SBQ81839.1"/>
    <property type="molecule type" value="Transcribed_RNA"/>
</dbReference>
<reference evidence="1" key="1">
    <citation type="submission" date="2016-05" db="EMBL/GenBank/DDBJ databases">
        <authorList>
            <person name="Lavstsen T."/>
            <person name="Jespersen J.S."/>
        </authorList>
    </citation>
    <scope>NUCLEOTIDE SEQUENCE</scope>
    <source>
        <tissue evidence="1">Brain</tissue>
    </source>
</reference>